<organism evidence="1 2">
    <name type="scientific">Triticum urartu</name>
    <name type="common">Red wild einkorn</name>
    <name type="synonym">Crithodium urartu</name>
    <dbReference type="NCBI Taxonomy" id="4572"/>
    <lineage>
        <taxon>Eukaryota</taxon>
        <taxon>Viridiplantae</taxon>
        <taxon>Streptophyta</taxon>
        <taxon>Embryophyta</taxon>
        <taxon>Tracheophyta</taxon>
        <taxon>Spermatophyta</taxon>
        <taxon>Magnoliopsida</taxon>
        <taxon>Liliopsida</taxon>
        <taxon>Poales</taxon>
        <taxon>Poaceae</taxon>
        <taxon>BOP clade</taxon>
        <taxon>Pooideae</taxon>
        <taxon>Triticodae</taxon>
        <taxon>Triticeae</taxon>
        <taxon>Triticinae</taxon>
        <taxon>Triticum</taxon>
    </lineage>
</organism>
<dbReference type="Gramene" id="TuG1812G0600001013.01.T01">
    <property type="protein sequence ID" value="TuG1812G0600001013.01.T01"/>
    <property type="gene ID" value="TuG1812G0600001013.01"/>
</dbReference>
<protein>
    <submittedName>
        <fullName evidence="1">Uncharacterized protein</fullName>
    </submittedName>
</protein>
<reference evidence="2" key="1">
    <citation type="journal article" date="2013" name="Nature">
        <title>Draft genome of the wheat A-genome progenitor Triticum urartu.</title>
        <authorList>
            <person name="Ling H.Q."/>
            <person name="Zhao S."/>
            <person name="Liu D."/>
            <person name="Wang J."/>
            <person name="Sun H."/>
            <person name="Zhang C."/>
            <person name="Fan H."/>
            <person name="Li D."/>
            <person name="Dong L."/>
            <person name="Tao Y."/>
            <person name="Gao C."/>
            <person name="Wu H."/>
            <person name="Li Y."/>
            <person name="Cui Y."/>
            <person name="Guo X."/>
            <person name="Zheng S."/>
            <person name="Wang B."/>
            <person name="Yu K."/>
            <person name="Liang Q."/>
            <person name="Yang W."/>
            <person name="Lou X."/>
            <person name="Chen J."/>
            <person name="Feng M."/>
            <person name="Jian J."/>
            <person name="Zhang X."/>
            <person name="Luo G."/>
            <person name="Jiang Y."/>
            <person name="Liu J."/>
            <person name="Wang Z."/>
            <person name="Sha Y."/>
            <person name="Zhang B."/>
            <person name="Wu H."/>
            <person name="Tang D."/>
            <person name="Shen Q."/>
            <person name="Xue P."/>
            <person name="Zou S."/>
            <person name="Wang X."/>
            <person name="Liu X."/>
            <person name="Wang F."/>
            <person name="Yang Y."/>
            <person name="An X."/>
            <person name="Dong Z."/>
            <person name="Zhang K."/>
            <person name="Zhang X."/>
            <person name="Luo M.C."/>
            <person name="Dvorak J."/>
            <person name="Tong Y."/>
            <person name="Wang J."/>
            <person name="Yang H."/>
            <person name="Li Z."/>
            <person name="Wang D."/>
            <person name="Zhang A."/>
            <person name="Wang J."/>
        </authorList>
    </citation>
    <scope>NUCLEOTIDE SEQUENCE</scope>
    <source>
        <strain evidence="2">cv. G1812</strain>
    </source>
</reference>
<name>A0A8R7QKL4_TRIUA</name>
<proteinExistence type="predicted"/>
<dbReference type="EnsemblPlants" id="TuG1812G0600001013.01.T01">
    <property type="protein sequence ID" value="TuG1812G0600001013.01.T01"/>
    <property type="gene ID" value="TuG1812G0600001013.01"/>
</dbReference>
<dbReference type="Proteomes" id="UP000015106">
    <property type="component" value="Chromosome 6"/>
</dbReference>
<reference evidence="1" key="2">
    <citation type="submission" date="2018-03" db="EMBL/GenBank/DDBJ databases">
        <title>The Triticum urartu genome reveals the dynamic nature of wheat genome evolution.</title>
        <authorList>
            <person name="Ling H."/>
            <person name="Ma B."/>
            <person name="Shi X."/>
            <person name="Liu H."/>
            <person name="Dong L."/>
            <person name="Sun H."/>
            <person name="Cao Y."/>
            <person name="Gao Q."/>
            <person name="Zheng S."/>
            <person name="Li Y."/>
            <person name="Yu Y."/>
            <person name="Du H."/>
            <person name="Qi M."/>
            <person name="Li Y."/>
            <person name="Yu H."/>
            <person name="Cui Y."/>
            <person name="Wang N."/>
            <person name="Chen C."/>
            <person name="Wu H."/>
            <person name="Zhao Y."/>
            <person name="Zhang J."/>
            <person name="Li Y."/>
            <person name="Zhou W."/>
            <person name="Zhang B."/>
            <person name="Hu W."/>
            <person name="Eijk M."/>
            <person name="Tang J."/>
            <person name="Witsenboer H."/>
            <person name="Zhao S."/>
            <person name="Li Z."/>
            <person name="Zhang A."/>
            <person name="Wang D."/>
            <person name="Liang C."/>
        </authorList>
    </citation>
    <scope>NUCLEOTIDE SEQUENCE [LARGE SCALE GENOMIC DNA]</scope>
    <source>
        <strain evidence="1">cv. G1812</strain>
    </source>
</reference>
<evidence type="ECO:0000313" key="1">
    <source>
        <dbReference type="EnsemblPlants" id="TuG1812G0600001013.01.T01"/>
    </source>
</evidence>
<accession>A0A8R7QKL4</accession>
<sequence>MERGFARFKKKKNNQMCNLCGCSTIDPSILPKVGSISIPSLHLKQAERLMLTRSPSRGLTRLASSLEKSFRELWTRLMGRQISSGSRGGRQAWQRRACAAAVSAERGARDDGDMAPNAGPVYAVADLSRISKVLKSEPSM</sequence>
<dbReference type="AlphaFoldDB" id="A0A8R7QKL4"/>
<keyword evidence="2" id="KW-1185">Reference proteome</keyword>
<evidence type="ECO:0000313" key="2">
    <source>
        <dbReference type="Proteomes" id="UP000015106"/>
    </source>
</evidence>
<reference evidence="1" key="3">
    <citation type="submission" date="2022-06" db="UniProtKB">
        <authorList>
            <consortium name="EnsemblPlants"/>
        </authorList>
    </citation>
    <scope>IDENTIFICATION</scope>
</reference>